<evidence type="ECO:0000256" key="1">
    <source>
        <dbReference type="ARBA" id="ARBA00023015"/>
    </source>
</evidence>
<gene>
    <name evidence="5" type="ORF">EPA93_16465</name>
</gene>
<name>A0A4P6JQ17_KTERU</name>
<evidence type="ECO:0000256" key="3">
    <source>
        <dbReference type="ARBA" id="ARBA00023163"/>
    </source>
</evidence>
<organism evidence="5 6">
    <name type="scientific">Ktedonosporobacter rubrisoli</name>
    <dbReference type="NCBI Taxonomy" id="2509675"/>
    <lineage>
        <taxon>Bacteria</taxon>
        <taxon>Bacillati</taxon>
        <taxon>Chloroflexota</taxon>
        <taxon>Ktedonobacteria</taxon>
        <taxon>Ktedonobacterales</taxon>
        <taxon>Ktedonosporobacteraceae</taxon>
        <taxon>Ktedonosporobacter</taxon>
    </lineage>
</organism>
<keyword evidence="6" id="KW-1185">Reference proteome</keyword>
<dbReference type="AlphaFoldDB" id="A0A4P6JQ17"/>
<feature type="domain" description="HTH cro/C1-type" evidence="4">
    <location>
        <begin position="16"/>
        <end position="71"/>
    </location>
</feature>
<dbReference type="Proteomes" id="UP000290365">
    <property type="component" value="Chromosome"/>
</dbReference>
<dbReference type="GO" id="GO:0003700">
    <property type="term" value="F:DNA-binding transcription factor activity"/>
    <property type="evidence" value="ECO:0007669"/>
    <property type="project" value="TreeGrafter"/>
</dbReference>
<dbReference type="SMART" id="SM00530">
    <property type="entry name" value="HTH_XRE"/>
    <property type="match status" value="1"/>
</dbReference>
<evidence type="ECO:0000259" key="4">
    <source>
        <dbReference type="PROSITE" id="PS50943"/>
    </source>
</evidence>
<dbReference type="InterPro" id="IPR001387">
    <property type="entry name" value="Cro/C1-type_HTH"/>
</dbReference>
<dbReference type="SUPFAM" id="SSF47413">
    <property type="entry name" value="lambda repressor-like DNA-binding domains"/>
    <property type="match status" value="1"/>
</dbReference>
<dbReference type="KEGG" id="kbs:EPA93_16465"/>
<dbReference type="InterPro" id="IPR010982">
    <property type="entry name" value="Lambda_DNA-bd_dom_sf"/>
</dbReference>
<dbReference type="CDD" id="cd00093">
    <property type="entry name" value="HTH_XRE"/>
    <property type="match status" value="1"/>
</dbReference>
<dbReference type="InterPro" id="IPR011990">
    <property type="entry name" value="TPR-like_helical_dom_sf"/>
</dbReference>
<proteinExistence type="predicted"/>
<dbReference type="Gene3D" id="1.25.40.10">
    <property type="entry name" value="Tetratricopeptide repeat domain"/>
    <property type="match status" value="1"/>
</dbReference>
<evidence type="ECO:0000313" key="6">
    <source>
        <dbReference type="Proteomes" id="UP000290365"/>
    </source>
</evidence>
<dbReference type="InterPro" id="IPR050807">
    <property type="entry name" value="TransReg_Diox_bact_type"/>
</dbReference>
<dbReference type="Gene3D" id="1.10.260.40">
    <property type="entry name" value="lambda repressor-like DNA-binding domains"/>
    <property type="match status" value="1"/>
</dbReference>
<dbReference type="PANTHER" id="PTHR46797">
    <property type="entry name" value="HTH-TYPE TRANSCRIPTIONAL REGULATOR"/>
    <property type="match status" value="1"/>
</dbReference>
<dbReference type="PROSITE" id="PS50943">
    <property type="entry name" value="HTH_CROC1"/>
    <property type="match status" value="1"/>
</dbReference>
<evidence type="ECO:0000256" key="2">
    <source>
        <dbReference type="ARBA" id="ARBA00023125"/>
    </source>
</evidence>
<keyword evidence="2" id="KW-0238">DNA-binding</keyword>
<dbReference type="Pfam" id="PF13560">
    <property type="entry name" value="HTH_31"/>
    <property type="match status" value="1"/>
</dbReference>
<dbReference type="SUPFAM" id="SSF48452">
    <property type="entry name" value="TPR-like"/>
    <property type="match status" value="1"/>
</dbReference>
<protein>
    <submittedName>
        <fullName evidence="5">XRE family transcriptional regulator</fullName>
    </submittedName>
</protein>
<dbReference type="GO" id="GO:0003677">
    <property type="term" value="F:DNA binding"/>
    <property type="evidence" value="ECO:0007669"/>
    <property type="project" value="UniProtKB-KW"/>
</dbReference>
<dbReference type="PANTHER" id="PTHR46797:SF23">
    <property type="entry name" value="HTH-TYPE TRANSCRIPTIONAL REGULATOR SUTR"/>
    <property type="match status" value="1"/>
</dbReference>
<accession>A0A4P6JQ17</accession>
<dbReference type="EMBL" id="CP035758">
    <property type="protein sequence ID" value="QBD77498.1"/>
    <property type="molecule type" value="Genomic_DNA"/>
</dbReference>
<dbReference type="OrthoDB" id="141540at2"/>
<reference evidence="5 6" key="1">
    <citation type="submission" date="2019-01" db="EMBL/GenBank/DDBJ databases">
        <title>Ktedonosporobacter rubrisoli SCAWS-G2.</title>
        <authorList>
            <person name="Huang Y."/>
            <person name="Yan B."/>
        </authorList>
    </citation>
    <scope>NUCLEOTIDE SEQUENCE [LARGE SCALE GENOMIC DNA]</scope>
    <source>
        <strain evidence="5 6">SCAWS-G2</strain>
    </source>
</reference>
<keyword evidence="1" id="KW-0805">Transcription regulation</keyword>
<keyword evidence="3" id="KW-0804">Transcription</keyword>
<evidence type="ECO:0000313" key="5">
    <source>
        <dbReference type="EMBL" id="QBD77498.1"/>
    </source>
</evidence>
<sequence length="374" mass="42203">MVAQHRKETSLAGQFLKSYREKHGLTQEQLAYDLNLEPRTLRAYENGERPLNNVKELHRIADRLGVEPEQLGVAGALYVPRTPEEIEEALQHAWELVEESRLREARAVIERLAHNLRTQITSENPALLRSLAQTYHAAGYIVSEATKAGESYEAMLYYKEMETIARLIKDDTLLNIALTYQGDMHRRLGNLDKAATLLEAARDTTPNADSAALGNGIQLLARVYLRKGDMKGFDRAMKESEELSYSFDQGASSTRGHYSPGTVYEEYGRSYGDLGITDKALEYLDRAQANLPKTKFWELLIATSRAMALIRGSDMEAGVKIAVEVTQEIKSVGVLRYLDRITLANKYLENLERKIGNVRKPLADALYEDKVTDY</sequence>
<dbReference type="GO" id="GO:0005829">
    <property type="term" value="C:cytosol"/>
    <property type="evidence" value="ECO:0007669"/>
    <property type="project" value="TreeGrafter"/>
</dbReference>